<accession>A0A3A9APK7</accession>
<name>A0A3A9APK7_9FIRM</name>
<comment type="caution">
    <text evidence="1">The sequence shown here is derived from an EMBL/GenBank/DDBJ whole genome shotgun (WGS) entry which is preliminary data.</text>
</comment>
<proteinExistence type="predicted"/>
<keyword evidence="2" id="KW-1185">Reference proteome</keyword>
<protein>
    <submittedName>
        <fullName evidence="1">Uncharacterized protein</fullName>
    </submittedName>
</protein>
<evidence type="ECO:0000313" key="2">
    <source>
        <dbReference type="Proteomes" id="UP000280696"/>
    </source>
</evidence>
<dbReference type="Proteomes" id="UP000280696">
    <property type="component" value="Unassembled WGS sequence"/>
</dbReference>
<gene>
    <name evidence="1" type="ORF">D7V94_17810</name>
</gene>
<sequence length="64" mass="7199">MDGLDAKFHDIELSAIVTGKAGKLCFCISLPALNKHKDTVKVWKPLLFQKDEMGMSPFTCFLRI</sequence>
<dbReference type="AlphaFoldDB" id="A0A3A9APK7"/>
<dbReference type="EMBL" id="RAYQ01000022">
    <property type="protein sequence ID" value="RKI89471.1"/>
    <property type="molecule type" value="Genomic_DNA"/>
</dbReference>
<reference evidence="1 2" key="1">
    <citation type="submission" date="2018-09" db="EMBL/GenBank/DDBJ databases">
        <title>Murine metabolic-syndrome-specific gut microbial biobank.</title>
        <authorList>
            <person name="Liu C."/>
        </authorList>
    </citation>
    <scope>NUCLEOTIDE SEQUENCE [LARGE SCALE GENOMIC DNA]</scope>
    <source>
        <strain evidence="1 2">0.1xD8-82</strain>
    </source>
</reference>
<organism evidence="1 2">
    <name type="scientific">Parablautia intestinalis</name>
    <dbReference type="NCBI Taxonomy" id="2320100"/>
    <lineage>
        <taxon>Bacteria</taxon>
        <taxon>Bacillati</taxon>
        <taxon>Bacillota</taxon>
        <taxon>Clostridia</taxon>
        <taxon>Lachnospirales</taxon>
        <taxon>Lachnospiraceae</taxon>
        <taxon>Parablautia</taxon>
    </lineage>
</organism>
<evidence type="ECO:0000313" key="1">
    <source>
        <dbReference type="EMBL" id="RKI89471.1"/>
    </source>
</evidence>